<dbReference type="Pfam" id="PF11009">
    <property type="entry name" value="BrxC"/>
    <property type="match status" value="1"/>
</dbReference>
<dbReference type="NCBIfam" id="TIGR04019">
    <property type="entry name" value="B_thiol_YtxJ"/>
    <property type="match status" value="1"/>
</dbReference>
<dbReference type="RefSeq" id="WP_343784511.1">
    <property type="nucleotide sequence ID" value="NZ_BAAAFH010000003.1"/>
</dbReference>
<proteinExistence type="predicted"/>
<protein>
    <recommendedName>
        <fullName evidence="3">Bacillithiol system redox-active protein YtxJ</fullName>
    </recommendedName>
</protein>
<dbReference type="InterPro" id="IPR036249">
    <property type="entry name" value="Thioredoxin-like_sf"/>
</dbReference>
<gene>
    <name evidence="1" type="ORF">GCM10009118_03630</name>
</gene>
<reference evidence="2" key="1">
    <citation type="journal article" date="2019" name="Int. J. Syst. Evol. Microbiol.">
        <title>The Global Catalogue of Microorganisms (GCM) 10K type strain sequencing project: providing services to taxonomists for standard genome sequencing and annotation.</title>
        <authorList>
            <consortium name="The Broad Institute Genomics Platform"/>
            <consortium name="The Broad Institute Genome Sequencing Center for Infectious Disease"/>
            <person name="Wu L."/>
            <person name="Ma J."/>
        </authorList>
    </citation>
    <scope>NUCLEOTIDE SEQUENCE [LARGE SCALE GENOMIC DNA]</scope>
    <source>
        <strain evidence="2">JCM 16083</strain>
    </source>
</reference>
<comment type="caution">
    <text evidence="1">The sequence shown here is derived from an EMBL/GenBank/DDBJ whole genome shotgun (WGS) entry which is preliminary data.</text>
</comment>
<dbReference type="Gene3D" id="3.40.30.10">
    <property type="entry name" value="Glutaredoxin"/>
    <property type="match status" value="1"/>
</dbReference>
<accession>A0ABP3XXB9</accession>
<dbReference type="EMBL" id="BAAAFH010000003">
    <property type="protein sequence ID" value="GAA0873955.1"/>
    <property type="molecule type" value="Genomic_DNA"/>
</dbReference>
<evidence type="ECO:0000313" key="1">
    <source>
        <dbReference type="EMBL" id="GAA0873955.1"/>
    </source>
</evidence>
<dbReference type="SUPFAM" id="SSF52833">
    <property type="entry name" value="Thioredoxin-like"/>
    <property type="match status" value="1"/>
</dbReference>
<evidence type="ECO:0000313" key="2">
    <source>
        <dbReference type="Proteomes" id="UP001501126"/>
    </source>
</evidence>
<dbReference type="Proteomes" id="UP001501126">
    <property type="component" value="Unassembled WGS sequence"/>
</dbReference>
<organism evidence="1 2">
    <name type="scientific">Wandonia haliotis</name>
    <dbReference type="NCBI Taxonomy" id="574963"/>
    <lineage>
        <taxon>Bacteria</taxon>
        <taxon>Pseudomonadati</taxon>
        <taxon>Bacteroidota</taxon>
        <taxon>Flavobacteriia</taxon>
        <taxon>Flavobacteriales</taxon>
        <taxon>Crocinitomicaceae</taxon>
        <taxon>Wandonia</taxon>
    </lineage>
</organism>
<keyword evidence="2" id="KW-1185">Reference proteome</keyword>
<name>A0ABP3XXB9_9FLAO</name>
<evidence type="ECO:0008006" key="3">
    <source>
        <dbReference type="Google" id="ProtNLM"/>
    </source>
</evidence>
<dbReference type="InterPro" id="IPR022551">
    <property type="entry name" value="BrxC"/>
</dbReference>
<sequence>MKSVVLILLSVFSFIFLSFQSFRSGLETPSSGWTALTSTDQVDQLYKKSAEKPVLIFKHSTACNISKGAKRHLEKRKIEREAVDAYYLDLLAYRSVSNYVEEKTGVKHESPQVIVLHQGKVLYSASHTAIKWKDIKKHIRIQ</sequence>